<reference evidence="2" key="1">
    <citation type="journal article" date="2013" name="Genome Announc.">
        <title>First genome sequence of a syntrophic acetate-oxidizing bacterium, Tepidanaerobacter acetatoxydans strain Re1.</title>
        <authorList>
            <person name="Manzoor S."/>
            <person name="Bongcam-Rudloff E."/>
            <person name="Schnurer A."/>
            <person name="Muller B."/>
        </authorList>
    </citation>
    <scope>NUCLEOTIDE SEQUENCE [LARGE SCALE GENOMIC DNA]</scope>
    <source>
        <strain evidence="2">Re1</strain>
    </source>
</reference>
<dbReference type="KEGG" id="tae:TepiRe1_2558"/>
<proteinExistence type="predicted"/>
<dbReference type="HOGENOM" id="CLU_2703587_0_0_9"/>
<dbReference type="EMBL" id="HF563609">
    <property type="protein sequence ID" value="CCP27424.1"/>
    <property type="molecule type" value="Genomic_DNA"/>
</dbReference>
<protein>
    <submittedName>
        <fullName evidence="1">Uncharacterized protein</fullName>
    </submittedName>
</protein>
<organism evidence="1 2">
    <name type="scientific">Tepidanaerobacter acetatoxydans (strain DSM 21804 / JCM 16047 / Re1)</name>
    <dbReference type="NCBI Taxonomy" id="1209989"/>
    <lineage>
        <taxon>Bacteria</taxon>
        <taxon>Bacillati</taxon>
        <taxon>Bacillota</taxon>
        <taxon>Clostridia</taxon>
        <taxon>Thermosediminibacterales</taxon>
        <taxon>Tepidanaerobacteraceae</taxon>
        <taxon>Tepidanaerobacter</taxon>
    </lineage>
</organism>
<dbReference type="Proteomes" id="UP000010802">
    <property type="component" value="Chromosome"/>
</dbReference>
<accession>L0S4P6</accession>
<sequence length="73" mass="8720">MQSGVFYAYFYLELKKMEQLSRSIKILIFKPLNRNSKNAISDMRNEINVGLMFILMKNTFDMNGYQFRHAGRF</sequence>
<evidence type="ECO:0000313" key="1">
    <source>
        <dbReference type="EMBL" id="CCP27424.1"/>
    </source>
</evidence>
<keyword evidence="2" id="KW-1185">Reference proteome</keyword>
<evidence type="ECO:0000313" key="2">
    <source>
        <dbReference type="Proteomes" id="UP000010802"/>
    </source>
</evidence>
<gene>
    <name evidence="1" type="ordered locus">TEPIRE1_2558</name>
</gene>
<dbReference type="AlphaFoldDB" id="L0S4P6"/>
<dbReference type="PATRIC" id="fig|1209989.3.peg.2944"/>
<name>L0S4P6_TEPAE</name>